<protein>
    <submittedName>
        <fullName evidence="2">DUF6343 family protein</fullName>
    </submittedName>
</protein>
<keyword evidence="1" id="KW-1133">Transmembrane helix</keyword>
<dbReference type="EMBL" id="JANFNG010000013">
    <property type="protein sequence ID" value="MCQ4082397.1"/>
    <property type="molecule type" value="Genomic_DNA"/>
</dbReference>
<evidence type="ECO:0000256" key="1">
    <source>
        <dbReference type="SAM" id="Phobius"/>
    </source>
</evidence>
<comment type="caution">
    <text evidence="2">The sequence shown here is derived from an EMBL/GenBank/DDBJ whole genome shotgun (WGS) entry which is preliminary data.</text>
</comment>
<feature type="transmembrane region" description="Helical" evidence="1">
    <location>
        <begin position="44"/>
        <end position="62"/>
    </location>
</feature>
<dbReference type="Pfam" id="PF19870">
    <property type="entry name" value="DUF6343"/>
    <property type="match status" value="1"/>
</dbReference>
<keyword evidence="1" id="KW-0472">Membrane</keyword>
<organism evidence="2 3">
    <name type="scientific">Streptomyces humicola</name>
    <dbReference type="NCBI Taxonomy" id="2953240"/>
    <lineage>
        <taxon>Bacteria</taxon>
        <taxon>Bacillati</taxon>
        <taxon>Actinomycetota</taxon>
        <taxon>Actinomycetes</taxon>
        <taxon>Kitasatosporales</taxon>
        <taxon>Streptomycetaceae</taxon>
        <taxon>Streptomyces</taxon>
    </lineage>
</organism>
<feature type="transmembrane region" description="Helical" evidence="1">
    <location>
        <begin position="20"/>
        <end position="38"/>
    </location>
</feature>
<dbReference type="RefSeq" id="WP_255921397.1">
    <property type="nucleotide sequence ID" value="NZ_JANFNG010000013.1"/>
</dbReference>
<dbReference type="Proteomes" id="UP001057702">
    <property type="component" value="Unassembled WGS sequence"/>
</dbReference>
<evidence type="ECO:0000313" key="2">
    <source>
        <dbReference type="EMBL" id="MCQ4082397.1"/>
    </source>
</evidence>
<accession>A0ABT1PXK7</accession>
<keyword evidence="3" id="KW-1185">Reference proteome</keyword>
<dbReference type="InterPro" id="IPR045924">
    <property type="entry name" value="DUF6343"/>
</dbReference>
<name>A0ABT1PXK7_9ACTN</name>
<evidence type="ECO:0000313" key="3">
    <source>
        <dbReference type="Proteomes" id="UP001057702"/>
    </source>
</evidence>
<keyword evidence="1" id="KW-0812">Transmembrane</keyword>
<sequence>MRTGSEPTQARSPLRLRLGLTAWGLLWAVGGMIIFLFAGLPGWAAAFGAVALVALVDMGVVIRHIHQGAHYQPGRDIPPYWPVDRGRRR</sequence>
<gene>
    <name evidence="2" type="ORF">NGB36_17765</name>
</gene>
<proteinExistence type="predicted"/>
<reference evidence="2" key="1">
    <citation type="submission" date="2022-06" db="EMBL/GenBank/DDBJ databases">
        <title>Draft genome sequence of Streptomyces sp. RB6PN25 isolated from peat swamp forest in Thailand.</title>
        <authorList>
            <person name="Duangmal K."/>
            <person name="Klaysubun C."/>
        </authorList>
    </citation>
    <scope>NUCLEOTIDE SEQUENCE</scope>
    <source>
        <strain evidence="2">RB6PN25</strain>
    </source>
</reference>